<sequence>MDPTLLALMVPQLAVGSLVPLQLLGPDSVAEAIWGWLIDTLNSAASEMSSALTDELLKGLLKVPNPHGSTAANGAWTGIFEISPALLPIMIALALIAWPFSEDRESGLMDLVVRTVMVLLFIGVSQPAWGFAIDATNAVTMAILNLDPDPGWRTMGTETVSSAHPRRSPRGR</sequence>
<dbReference type="RefSeq" id="WP_260644117.1">
    <property type="nucleotide sequence ID" value="NZ_CP104004.1"/>
</dbReference>
<geneLocation type="plasmid" evidence="2 3">
    <name>unnamed1</name>
</geneLocation>
<keyword evidence="1" id="KW-0472">Membrane</keyword>
<dbReference type="GeneID" id="74945242"/>
<keyword evidence="3" id="KW-1185">Reference proteome</keyword>
<accession>A0A9E7R6U6</accession>
<feature type="transmembrane region" description="Helical" evidence="1">
    <location>
        <begin position="111"/>
        <end position="132"/>
    </location>
</feature>
<proteinExistence type="predicted"/>
<evidence type="ECO:0000313" key="2">
    <source>
        <dbReference type="EMBL" id="UWM57006.1"/>
    </source>
</evidence>
<gene>
    <name evidence="2" type="ORF">N0B31_22430</name>
</gene>
<evidence type="ECO:0000256" key="1">
    <source>
        <dbReference type="SAM" id="Phobius"/>
    </source>
</evidence>
<reference evidence="2" key="1">
    <citation type="submission" date="2022-09" db="EMBL/GenBank/DDBJ databases">
        <title>Diverse halophilic archaea isolated from saline environments.</title>
        <authorList>
            <person name="Cui H.-L."/>
        </authorList>
    </citation>
    <scope>NUCLEOTIDE SEQUENCE</scope>
    <source>
        <strain evidence="2">ZS-35-S2</strain>
        <plasmid evidence="2">unnamed1</plasmid>
    </source>
</reference>
<keyword evidence="1" id="KW-1133">Transmembrane helix</keyword>
<keyword evidence="2" id="KW-0614">Plasmid</keyword>
<dbReference type="AlphaFoldDB" id="A0A9E7R6U6"/>
<dbReference type="KEGG" id="ssai:N0B31_22430"/>
<evidence type="ECO:0000313" key="3">
    <source>
        <dbReference type="Proteomes" id="UP001057580"/>
    </source>
</evidence>
<dbReference type="Proteomes" id="UP001057580">
    <property type="component" value="Plasmid unnamed1"/>
</dbReference>
<organism evidence="2 3">
    <name type="scientific">Salinirubellus salinus</name>
    <dbReference type="NCBI Taxonomy" id="1364945"/>
    <lineage>
        <taxon>Archaea</taxon>
        <taxon>Methanobacteriati</taxon>
        <taxon>Methanobacteriota</taxon>
        <taxon>Stenosarchaea group</taxon>
        <taxon>Halobacteria</taxon>
        <taxon>Halobacteriales</taxon>
        <taxon>Natronomonadaceae</taxon>
        <taxon>Salinirubellus</taxon>
    </lineage>
</organism>
<protein>
    <submittedName>
        <fullName evidence="2">Uncharacterized protein</fullName>
    </submittedName>
</protein>
<keyword evidence="1" id="KW-0812">Transmembrane</keyword>
<name>A0A9E7R6U6_9EURY</name>
<dbReference type="EMBL" id="CP104004">
    <property type="protein sequence ID" value="UWM57006.1"/>
    <property type="molecule type" value="Genomic_DNA"/>
</dbReference>
<feature type="transmembrane region" description="Helical" evidence="1">
    <location>
        <begin position="75"/>
        <end position="99"/>
    </location>
</feature>